<comment type="caution">
    <text evidence="15">The sequence shown here is derived from an EMBL/GenBank/DDBJ whole genome shotgun (WGS) entry which is preliminary data.</text>
</comment>
<keyword evidence="7 12" id="KW-1133">Transmembrane helix</keyword>
<accession>A0AAN9W1J0</accession>
<dbReference type="InterPro" id="IPR003591">
    <property type="entry name" value="Leu-rich_rpt_typical-subtyp"/>
</dbReference>
<feature type="chain" id="PRO_5043051812" description="Ig-like domain-containing protein" evidence="13">
    <location>
        <begin position="23"/>
        <end position="894"/>
    </location>
</feature>
<dbReference type="AlphaFoldDB" id="A0AAN9W1J0"/>
<proteinExistence type="predicted"/>
<dbReference type="InterPro" id="IPR013098">
    <property type="entry name" value="Ig_I-set"/>
</dbReference>
<evidence type="ECO:0000313" key="15">
    <source>
        <dbReference type="EMBL" id="KAK7867423.1"/>
    </source>
</evidence>
<protein>
    <recommendedName>
        <fullName evidence="14">Ig-like domain-containing protein</fullName>
    </recommendedName>
</protein>
<dbReference type="GO" id="GO:0005886">
    <property type="term" value="C:plasma membrane"/>
    <property type="evidence" value="ECO:0007669"/>
    <property type="project" value="UniProtKB-SubCell"/>
</dbReference>
<organism evidence="15 16">
    <name type="scientific">Gryllus longicercus</name>
    <dbReference type="NCBI Taxonomy" id="2509291"/>
    <lineage>
        <taxon>Eukaryota</taxon>
        <taxon>Metazoa</taxon>
        <taxon>Ecdysozoa</taxon>
        <taxon>Arthropoda</taxon>
        <taxon>Hexapoda</taxon>
        <taxon>Insecta</taxon>
        <taxon>Pterygota</taxon>
        <taxon>Neoptera</taxon>
        <taxon>Polyneoptera</taxon>
        <taxon>Orthoptera</taxon>
        <taxon>Ensifera</taxon>
        <taxon>Gryllidea</taxon>
        <taxon>Grylloidea</taxon>
        <taxon>Gryllidae</taxon>
        <taxon>Gryllinae</taxon>
        <taxon>Gryllus</taxon>
    </lineage>
</organism>
<dbReference type="InterPro" id="IPR000483">
    <property type="entry name" value="Cys-rich_flank_reg_C"/>
</dbReference>
<dbReference type="SMART" id="SM00082">
    <property type="entry name" value="LRRCT"/>
    <property type="match status" value="1"/>
</dbReference>
<dbReference type="FunFam" id="3.80.10.10:FF:000023">
    <property type="entry name" value="Leucine rich repeats and immunoglobulin like domains 3"/>
    <property type="match status" value="1"/>
</dbReference>
<dbReference type="SMART" id="SM00369">
    <property type="entry name" value="LRR_TYP"/>
    <property type="match status" value="10"/>
</dbReference>
<keyword evidence="3" id="KW-0433">Leucine-rich repeat</keyword>
<evidence type="ECO:0000256" key="7">
    <source>
        <dbReference type="ARBA" id="ARBA00022989"/>
    </source>
</evidence>
<dbReference type="InterPro" id="IPR003598">
    <property type="entry name" value="Ig_sub2"/>
</dbReference>
<feature type="compositionally biased region" description="Basic and acidic residues" evidence="11">
    <location>
        <begin position="758"/>
        <end position="768"/>
    </location>
</feature>
<dbReference type="InterPro" id="IPR013783">
    <property type="entry name" value="Ig-like_fold"/>
</dbReference>
<dbReference type="InterPro" id="IPR001611">
    <property type="entry name" value="Leu-rich_rpt"/>
</dbReference>
<evidence type="ECO:0000256" key="9">
    <source>
        <dbReference type="ARBA" id="ARBA00023157"/>
    </source>
</evidence>
<keyword evidence="16" id="KW-1185">Reference proteome</keyword>
<sequence length="894" mass="98816">MANPTLLRFTLCSLHILALTESLLECSSSCSCLGKLVDCSKKDLPEIPKDIPAQTENLNLNGNQISNLDKGSLDKFEKLVDLKLNRNQIGNLTKDVFKNLQFLETLELNKNKFSKIDGLSFSGLQNLQTLRLQRNSISTLLDGALWGLQRLSILQLDFNNITNITKSWLYGLVSLNKLTLSHNRITSIDQHAWEFCKQLTELDLSNNKLNAIKRDTFQHLATLKILHLDSNQIEYIAEGAFNNTPALEVLELKFNKISWAIDDMTGVFMGLGQLMKFGLAANHIKTLNKKAFIGLEKLKTLDLSSNNITSIQENVFAPMTQLTELLLNTTSLLCDCNLKWFPAWLQESSYESITTSCSYPDWLKGMSILQVPISNFTCVEFPKPNIMVHPLTQTALRGNNVTLHCKASSSAEVPMIFQWRKDNVDIKPINIQQFIRSSDGKGTEQSSEFTLLNITQNDAGKYQCVVSNNYGTTYSAKSKLSVYVYPTFDKIPANVTAKSGSTAKLECAASGSPQPQISWRKDGGNDFPAARERRMHVMHNDDVFFIIDIKTVDMGIYSCTAWNAVGSIIANATLTVLESPSFVKHMESKETTVGKPIVLECMAAGSPKPKLLWKKDGSNLVATERHFFTAEDQLLVIVGTTLEDAGKYECEMTNALGTEKGYSQVSILPAAADGSSENENDMTGIIVITVVCCAIGTSIIWVVIIYQTRKKMGLVEVGTESCQYPSTLLPSNLSSAPHLYLDTNSEHSSGKDSGTGDSAKRSSDDLLLRNDVPGNLEGGSHPNMEATNHLLPKEVQVRVVDDEHPTPILRSSLHTRRTDHDRFCKVSLLCGGCSQRWSAPHCVEMDRSHMPPSCSYHSLPISLRPELGQDNASQVDAVEGNQTVDEATPCVANV</sequence>
<dbReference type="PRINTS" id="PR00019">
    <property type="entry name" value="LEURICHRPT"/>
</dbReference>
<dbReference type="SUPFAM" id="SSF52058">
    <property type="entry name" value="L domain-like"/>
    <property type="match status" value="1"/>
</dbReference>
<dbReference type="SMART" id="SM00408">
    <property type="entry name" value="IGc2"/>
    <property type="match status" value="3"/>
</dbReference>
<evidence type="ECO:0000259" key="14">
    <source>
        <dbReference type="PROSITE" id="PS50835"/>
    </source>
</evidence>
<keyword evidence="8 12" id="KW-0472">Membrane</keyword>
<evidence type="ECO:0000256" key="12">
    <source>
        <dbReference type="SAM" id="Phobius"/>
    </source>
</evidence>
<dbReference type="PANTHER" id="PTHR45842:SF21">
    <property type="entry name" value="IG-LIKE DOMAIN-CONTAINING PROTEIN"/>
    <property type="match status" value="1"/>
</dbReference>
<feature type="domain" description="Ig-like" evidence="14">
    <location>
        <begin position="580"/>
        <end position="666"/>
    </location>
</feature>
<keyword evidence="6" id="KW-0677">Repeat</keyword>
<dbReference type="InterPro" id="IPR003599">
    <property type="entry name" value="Ig_sub"/>
</dbReference>
<evidence type="ECO:0000256" key="4">
    <source>
        <dbReference type="ARBA" id="ARBA00022692"/>
    </source>
</evidence>
<dbReference type="SUPFAM" id="SSF48726">
    <property type="entry name" value="Immunoglobulin"/>
    <property type="match status" value="3"/>
</dbReference>
<dbReference type="FunFam" id="2.60.40.10:FF:000150">
    <property type="entry name" value="Leucine rich repeats and immunoglobulin like domains 3"/>
    <property type="match status" value="1"/>
</dbReference>
<evidence type="ECO:0000256" key="5">
    <source>
        <dbReference type="ARBA" id="ARBA00022729"/>
    </source>
</evidence>
<keyword evidence="10" id="KW-0325">Glycoprotein</keyword>
<dbReference type="SMART" id="SM00365">
    <property type="entry name" value="LRR_SD22"/>
    <property type="match status" value="5"/>
</dbReference>
<evidence type="ECO:0000256" key="3">
    <source>
        <dbReference type="ARBA" id="ARBA00022614"/>
    </source>
</evidence>
<evidence type="ECO:0000256" key="8">
    <source>
        <dbReference type="ARBA" id="ARBA00023136"/>
    </source>
</evidence>
<evidence type="ECO:0000256" key="10">
    <source>
        <dbReference type="ARBA" id="ARBA00023180"/>
    </source>
</evidence>
<feature type="transmembrane region" description="Helical" evidence="12">
    <location>
        <begin position="685"/>
        <end position="706"/>
    </location>
</feature>
<feature type="region of interest" description="Disordered" evidence="11">
    <location>
        <begin position="739"/>
        <end position="786"/>
    </location>
</feature>
<gene>
    <name evidence="15" type="ORF">R5R35_003847</name>
</gene>
<dbReference type="Pfam" id="PF13927">
    <property type="entry name" value="Ig_3"/>
    <property type="match status" value="1"/>
</dbReference>
<dbReference type="InterPro" id="IPR036179">
    <property type="entry name" value="Ig-like_dom_sf"/>
</dbReference>
<evidence type="ECO:0000313" key="16">
    <source>
        <dbReference type="Proteomes" id="UP001378592"/>
    </source>
</evidence>
<dbReference type="EMBL" id="JAZDUA010000120">
    <property type="protein sequence ID" value="KAK7867423.1"/>
    <property type="molecule type" value="Genomic_DNA"/>
</dbReference>
<dbReference type="SMART" id="SM00013">
    <property type="entry name" value="LRRNT"/>
    <property type="match status" value="1"/>
</dbReference>
<feature type="domain" description="Ig-like" evidence="14">
    <location>
        <begin position="384"/>
        <end position="481"/>
    </location>
</feature>
<dbReference type="PROSITE" id="PS51450">
    <property type="entry name" value="LRR"/>
    <property type="match status" value="4"/>
</dbReference>
<keyword evidence="4 12" id="KW-0812">Transmembrane</keyword>
<dbReference type="Pfam" id="PF13855">
    <property type="entry name" value="LRR_8"/>
    <property type="match status" value="3"/>
</dbReference>
<dbReference type="InterPro" id="IPR032675">
    <property type="entry name" value="LRR_dom_sf"/>
</dbReference>
<dbReference type="Gene3D" id="3.80.10.10">
    <property type="entry name" value="Ribonuclease Inhibitor"/>
    <property type="match status" value="2"/>
</dbReference>
<evidence type="ECO:0000256" key="1">
    <source>
        <dbReference type="ARBA" id="ARBA00004236"/>
    </source>
</evidence>
<dbReference type="PROSITE" id="PS50835">
    <property type="entry name" value="IG_LIKE"/>
    <property type="match status" value="3"/>
</dbReference>
<dbReference type="SMART" id="SM00409">
    <property type="entry name" value="IG"/>
    <property type="match status" value="3"/>
</dbReference>
<dbReference type="InterPro" id="IPR000372">
    <property type="entry name" value="LRRNT"/>
</dbReference>
<evidence type="ECO:0000256" key="2">
    <source>
        <dbReference type="ARBA" id="ARBA00022475"/>
    </source>
</evidence>
<comment type="subcellular location">
    <subcellularLocation>
        <location evidence="1">Cell membrane</location>
    </subcellularLocation>
</comment>
<evidence type="ECO:0000256" key="11">
    <source>
        <dbReference type="SAM" id="MobiDB-lite"/>
    </source>
</evidence>
<dbReference type="FunFam" id="3.80.10.10:FF:001438">
    <property type="entry name" value="Uncharacterized protein"/>
    <property type="match status" value="1"/>
</dbReference>
<feature type="signal peptide" evidence="13">
    <location>
        <begin position="1"/>
        <end position="22"/>
    </location>
</feature>
<reference evidence="15 16" key="1">
    <citation type="submission" date="2024-03" db="EMBL/GenBank/DDBJ databases">
        <title>The genome assembly and annotation of the cricket Gryllus longicercus Weissman &amp; Gray.</title>
        <authorList>
            <person name="Szrajer S."/>
            <person name="Gray D."/>
            <person name="Ylla G."/>
        </authorList>
    </citation>
    <scope>NUCLEOTIDE SEQUENCE [LARGE SCALE GENOMIC DNA]</scope>
    <source>
        <strain evidence="15">DAG 2021-001</strain>
        <tissue evidence="15">Whole body minus gut</tissue>
    </source>
</reference>
<name>A0AAN9W1J0_9ORTH</name>
<keyword evidence="5 13" id="KW-0732">Signal</keyword>
<feature type="domain" description="Ig-like" evidence="14">
    <location>
        <begin position="486"/>
        <end position="575"/>
    </location>
</feature>
<keyword evidence="9" id="KW-1015">Disulfide bond</keyword>
<evidence type="ECO:0000256" key="6">
    <source>
        <dbReference type="ARBA" id="ARBA00022737"/>
    </source>
</evidence>
<dbReference type="InterPro" id="IPR007110">
    <property type="entry name" value="Ig-like_dom"/>
</dbReference>
<keyword evidence="2" id="KW-1003">Cell membrane</keyword>
<dbReference type="Proteomes" id="UP001378592">
    <property type="component" value="Unassembled WGS sequence"/>
</dbReference>
<dbReference type="Pfam" id="PF07679">
    <property type="entry name" value="I-set"/>
    <property type="match status" value="2"/>
</dbReference>
<dbReference type="Gene3D" id="2.60.40.10">
    <property type="entry name" value="Immunoglobulins"/>
    <property type="match status" value="3"/>
</dbReference>
<dbReference type="InterPro" id="IPR050467">
    <property type="entry name" value="LRFN"/>
</dbReference>
<dbReference type="Pfam" id="PF01463">
    <property type="entry name" value="LRRCT"/>
    <property type="match status" value="1"/>
</dbReference>
<dbReference type="PANTHER" id="PTHR45842">
    <property type="entry name" value="SYNAPTIC ADHESION-LIKE MOLECULE SALM"/>
    <property type="match status" value="1"/>
</dbReference>
<dbReference type="FunFam" id="2.60.40.10:FF:000161">
    <property type="entry name" value="Leucine rich repeats and immunoglobulin like domains 2"/>
    <property type="match status" value="1"/>
</dbReference>
<evidence type="ECO:0000256" key="13">
    <source>
        <dbReference type="SAM" id="SignalP"/>
    </source>
</evidence>